<dbReference type="GO" id="GO:0035556">
    <property type="term" value="P:intracellular signal transduction"/>
    <property type="evidence" value="ECO:0007669"/>
    <property type="project" value="InterPro"/>
</dbReference>
<keyword evidence="2" id="KW-1133">Transmembrane helix</keyword>
<dbReference type="EMBL" id="JALJOS010000009">
    <property type="protein sequence ID" value="KAK9834527.1"/>
    <property type="molecule type" value="Genomic_DNA"/>
</dbReference>
<evidence type="ECO:0000256" key="2">
    <source>
        <dbReference type="SAM" id="Phobius"/>
    </source>
</evidence>
<organism evidence="4 5">
    <name type="scientific">Apatococcus lobatus</name>
    <dbReference type="NCBI Taxonomy" id="904363"/>
    <lineage>
        <taxon>Eukaryota</taxon>
        <taxon>Viridiplantae</taxon>
        <taxon>Chlorophyta</taxon>
        <taxon>core chlorophytes</taxon>
        <taxon>Trebouxiophyceae</taxon>
        <taxon>Chlorellales</taxon>
        <taxon>Chlorellaceae</taxon>
        <taxon>Apatococcus</taxon>
    </lineage>
</organism>
<feature type="compositionally biased region" description="Low complexity" evidence="1">
    <location>
        <begin position="287"/>
        <end position="296"/>
    </location>
</feature>
<feature type="domain" description="DEP" evidence="3">
    <location>
        <begin position="21"/>
        <end position="95"/>
    </location>
</feature>
<evidence type="ECO:0000313" key="5">
    <source>
        <dbReference type="Proteomes" id="UP001438707"/>
    </source>
</evidence>
<dbReference type="Gene3D" id="1.10.10.10">
    <property type="entry name" value="Winged helix-like DNA-binding domain superfamily/Winged helix DNA-binding domain"/>
    <property type="match status" value="1"/>
</dbReference>
<keyword evidence="2" id="KW-0812">Transmembrane</keyword>
<sequence>MSEASSKSQEQGDLLNLAEDMKASLNIRDRKHHFRTYRQCFVGEEAVSWMLQRKIAIDAEHAVRIGNDMMKLGLFHHVKFEHAFRNKGYFYRFHDFGHESESEDDEPPIASPNHPANSIHAKPSVRQRYALAAEVTRINRHLSALRSDLEAQSSTHGTIGDTAVEHVKDTQAQVHQLEDRLKQMEKWQVRLAEQNAFHWSVISLMGGATCLLACLWCLQTLSATSAALLILLIGTAAWLLYVQAGRLQKGHQKQQQALAPVKTSSALRRTRSSLVPPSPTYETPEDSISSGSSSGSSDEEQHHHQRPAKGRSQGLMRPSHSSGRPDSEVLAEPPTMEDFEECPHAPILLRARQLPYQHFPSCNPCCIPINSTSPVDVETDQFKGRLSIWIQGLDTSPPDLFQGKRRKTAIVIQGTFKEPLLYEDVLTGQEFGRTPTNLPARWLVDSVLLKLAKRISPSMEIGPLSKPYLMVPSVAMAQCIQVSHPGSEPDISQPSMDPQEDMRLAVPFLSSSGKPWASSKRKGWMSDKRNLQGRRFDTQHVWTFHLYQHFVDMAKYELDMVYRFDLTRNLDGQPLQFMFKDNSSSRYLFNVEAWHTGLLPAARKYIKQHSHSEQENVHVPPQPDQPQPAGQSHRNISDAGGPQSEMRRLSGQPVNVSSAFSQPSNMQRISGRSL</sequence>
<evidence type="ECO:0000256" key="1">
    <source>
        <dbReference type="SAM" id="MobiDB-lite"/>
    </source>
</evidence>
<dbReference type="InterPro" id="IPR036390">
    <property type="entry name" value="WH_DNA-bd_sf"/>
</dbReference>
<protein>
    <recommendedName>
        <fullName evidence="3">DEP domain-containing protein</fullName>
    </recommendedName>
</protein>
<proteinExistence type="predicted"/>
<feature type="transmembrane region" description="Helical" evidence="2">
    <location>
        <begin position="196"/>
        <end position="218"/>
    </location>
</feature>
<dbReference type="PROSITE" id="PS50186">
    <property type="entry name" value="DEP"/>
    <property type="match status" value="1"/>
</dbReference>
<evidence type="ECO:0000259" key="3">
    <source>
        <dbReference type="PROSITE" id="PS50186"/>
    </source>
</evidence>
<keyword evidence="5" id="KW-1185">Reference proteome</keyword>
<dbReference type="Proteomes" id="UP001438707">
    <property type="component" value="Unassembled WGS sequence"/>
</dbReference>
<feature type="compositionally biased region" description="Polar residues" evidence="1">
    <location>
        <begin position="652"/>
        <end position="674"/>
    </location>
</feature>
<comment type="caution">
    <text evidence="4">The sequence shown here is derived from an EMBL/GenBank/DDBJ whole genome shotgun (WGS) entry which is preliminary data.</text>
</comment>
<dbReference type="SMART" id="SM00049">
    <property type="entry name" value="DEP"/>
    <property type="match status" value="1"/>
</dbReference>
<gene>
    <name evidence="4" type="ORF">WJX74_003723</name>
</gene>
<dbReference type="InterPro" id="IPR036388">
    <property type="entry name" value="WH-like_DNA-bd_sf"/>
</dbReference>
<feature type="transmembrane region" description="Helical" evidence="2">
    <location>
        <begin position="225"/>
        <end position="244"/>
    </location>
</feature>
<accession>A0AAW1RMN8</accession>
<dbReference type="CDD" id="cd04371">
    <property type="entry name" value="DEP"/>
    <property type="match status" value="1"/>
</dbReference>
<feature type="region of interest" description="Disordered" evidence="1">
    <location>
        <begin position="607"/>
        <end position="674"/>
    </location>
</feature>
<dbReference type="SUPFAM" id="SSF46785">
    <property type="entry name" value="Winged helix' DNA-binding domain"/>
    <property type="match status" value="1"/>
</dbReference>
<dbReference type="AlphaFoldDB" id="A0AAW1RMN8"/>
<dbReference type="PANTHER" id="PTHR34826">
    <property type="entry name" value="UPF0590 PROTEIN C409.17C"/>
    <property type="match status" value="1"/>
</dbReference>
<keyword evidence="2" id="KW-0472">Membrane</keyword>
<name>A0AAW1RMN8_9CHLO</name>
<dbReference type="PANTHER" id="PTHR34826:SF2">
    <property type="entry name" value="UPF0590 PROTEIN C409.17C"/>
    <property type="match status" value="1"/>
</dbReference>
<feature type="region of interest" description="Disordered" evidence="1">
    <location>
        <begin position="251"/>
        <end position="331"/>
    </location>
</feature>
<evidence type="ECO:0000313" key="4">
    <source>
        <dbReference type="EMBL" id="KAK9834527.1"/>
    </source>
</evidence>
<dbReference type="Pfam" id="PF00610">
    <property type="entry name" value="DEP"/>
    <property type="match status" value="1"/>
</dbReference>
<dbReference type="Pfam" id="PF08588">
    <property type="entry name" value="Duc1"/>
    <property type="match status" value="1"/>
</dbReference>
<reference evidence="4 5" key="1">
    <citation type="journal article" date="2024" name="Nat. Commun.">
        <title>Phylogenomics reveals the evolutionary origins of lichenization in chlorophyte algae.</title>
        <authorList>
            <person name="Puginier C."/>
            <person name="Libourel C."/>
            <person name="Otte J."/>
            <person name="Skaloud P."/>
            <person name="Haon M."/>
            <person name="Grisel S."/>
            <person name="Petersen M."/>
            <person name="Berrin J.G."/>
            <person name="Delaux P.M."/>
            <person name="Dal Grande F."/>
            <person name="Keller J."/>
        </authorList>
    </citation>
    <scope>NUCLEOTIDE SEQUENCE [LARGE SCALE GENOMIC DNA]</scope>
    <source>
        <strain evidence="4 5">SAG 2145</strain>
    </source>
</reference>
<dbReference type="InterPro" id="IPR000591">
    <property type="entry name" value="DEP_dom"/>
</dbReference>
<dbReference type="InterPro" id="IPR013897">
    <property type="entry name" value="Duc1"/>
</dbReference>